<organism evidence="2 3">
    <name type="scientific">Thermohalobacter berrensis</name>
    <dbReference type="NCBI Taxonomy" id="99594"/>
    <lineage>
        <taxon>Bacteria</taxon>
        <taxon>Bacillati</taxon>
        <taxon>Bacillota</taxon>
        <taxon>Tissierellia</taxon>
        <taxon>Tissierellales</taxon>
        <taxon>Thermohalobacteraceae</taxon>
        <taxon>Thermohalobacter</taxon>
    </lineage>
</organism>
<dbReference type="RefSeq" id="WP_120168230.1">
    <property type="nucleotide sequence ID" value="NZ_MCIB01000009.1"/>
</dbReference>
<dbReference type="Proteomes" id="UP000284177">
    <property type="component" value="Unassembled WGS sequence"/>
</dbReference>
<keyword evidence="3" id="KW-1185">Reference proteome</keyword>
<dbReference type="InterPro" id="IPR003741">
    <property type="entry name" value="LUD_dom"/>
</dbReference>
<dbReference type="Pfam" id="PF02589">
    <property type="entry name" value="LUD_dom"/>
    <property type="match status" value="1"/>
</dbReference>
<evidence type="ECO:0000313" key="2">
    <source>
        <dbReference type="EMBL" id="RKD32726.1"/>
    </source>
</evidence>
<comment type="caution">
    <text evidence="2">The sequence shown here is derived from an EMBL/GenBank/DDBJ whole genome shotgun (WGS) entry which is preliminary data.</text>
</comment>
<dbReference type="AlphaFoldDB" id="A0A419T5L8"/>
<feature type="domain" description="LUD" evidence="1">
    <location>
        <begin position="8"/>
        <end position="198"/>
    </location>
</feature>
<proteinExistence type="predicted"/>
<dbReference type="EMBL" id="MCIB01000009">
    <property type="protein sequence ID" value="RKD32726.1"/>
    <property type="molecule type" value="Genomic_DNA"/>
</dbReference>
<reference evidence="2 3" key="1">
    <citation type="submission" date="2016-08" db="EMBL/GenBank/DDBJ databases">
        <title>Novel Firmicutes and Novel Genomes.</title>
        <authorList>
            <person name="Poppleton D.I."/>
            <person name="Gribaldo S."/>
        </authorList>
    </citation>
    <scope>NUCLEOTIDE SEQUENCE [LARGE SCALE GENOMIC DNA]</scope>
    <source>
        <strain evidence="2 3">CTT3</strain>
    </source>
</reference>
<gene>
    <name evidence="2" type="ORF">BET03_10345</name>
</gene>
<sequence>MDKRVLATIEKLVDNGFNVEFFNTKKEAKSKLLDDISVKEDVGIGGSMTIYQMEVHKDLIDRGNKVHWHWLVEPEKRDEVREKASRASVYISSSNAITEDGKLVNIDGIGNRVASMFYGHKKVYILCGVNKITKNIEKALERIKTVACPKNSERLDLDTPCRYKGKCYDCKGKDRMCNITVILESKPMGDIEINIYIINEELGY</sequence>
<protein>
    <recommendedName>
        <fullName evidence="1">LUD domain-containing protein</fullName>
    </recommendedName>
</protein>
<evidence type="ECO:0000259" key="1">
    <source>
        <dbReference type="Pfam" id="PF02589"/>
    </source>
</evidence>
<dbReference type="PANTHER" id="PTHR36179:SF2">
    <property type="entry name" value="LUD DOMAIN-CONTAINING PROTEIN"/>
    <property type="match status" value="1"/>
</dbReference>
<accession>A0A419T5L8</accession>
<dbReference type="PANTHER" id="PTHR36179">
    <property type="entry name" value="LUD_DOM DOMAIN-CONTAINING PROTEIN"/>
    <property type="match status" value="1"/>
</dbReference>
<name>A0A419T5L8_9FIRM</name>
<evidence type="ECO:0000313" key="3">
    <source>
        <dbReference type="Proteomes" id="UP000284177"/>
    </source>
</evidence>
<dbReference type="OrthoDB" id="9809147at2"/>